<feature type="compositionally biased region" description="Polar residues" evidence="1">
    <location>
        <begin position="653"/>
        <end position="666"/>
    </location>
</feature>
<reference evidence="2" key="1">
    <citation type="submission" date="2023-10" db="EMBL/GenBank/DDBJ databases">
        <title>Genome sequences of Mycoplasma ovipneumoniae isolated from goats.</title>
        <authorList>
            <person name="Spergser J."/>
        </authorList>
    </citation>
    <scope>NUCLEOTIDE SEQUENCE</scope>
    <source>
        <strain evidence="2">GL19</strain>
    </source>
</reference>
<evidence type="ECO:0000313" key="2">
    <source>
        <dbReference type="EMBL" id="MDW2906088.1"/>
    </source>
</evidence>
<feature type="compositionally biased region" description="Low complexity" evidence="1">
    <location>
        <begin position="667"/>
        <end position="720"/>
    </location>
</feature>
<organism evidence="2 3">
    <name type="scientific">Mesomycoplasma ovipneumoniae</name>
    <dbReference type="NCBI Taxonomy" id="29562"/>
    <lineage>
        <taxon>Bacteria</taxon>
        <taxon>Bacillati</taxon>
        <taxon>Mycoplasmatota</taxon>
        <taxon>Mycoplasmoidales</taxon>
        <taxon>Metamycoplasmataceae</taxon>
        <taxon>Mesomycoplasma</taxon>
    </lineage>
</organism>
<sequence length="1127" mass="124391">MLNKINKIKNAKTIISTGFSITAILTTIVAVPIGLTIFERSYSSQIFGNVDKNKVVDLKTQSTFSEEDFINALNNLKLHDQYKNLSAKTALALANNPSYAFNFLKAYDFSPITKHNFRVVLDIEKATASGSEVKNVVVYAHSDALKLTYSKQTDLKGFAQSDKADGDLVGFQIDLEKSKLELSAAKSSNLTASEVAFKLDNDFQVSYKISRSKSQAFSDALFQNGLTYNLVNTLGLPTILEKGYVLSPKTVENQKAKQEKMVMIADSETKRVDSLMNVENLVFKNHDDKAGTLSISFELIDPTGKTVKEFDFPILGIKKLSVDVKSVEEQIHSQFSNVIQLKPFVQLALVKDNLSLAQSIYKTDNNPVNVAKVLSKITQNSQQNGRHNQVSTQLFQDSTQNSQATTEKVQINPQNFNSFFDWKLNTIQIPGLEGYLVEINSIGLAQNLSQEQKDKLLKENKVSFEVDFSIKKQLNIEAPYLESEFVKSNYPRVLESSLATLGKGSNSKFVLVDLDSSKSNFEVQLDYDENQRKVLNSALQRNSQIDFSNLDKIDFQDPKVQNFNPLARTFEFKENPNGPKLTLEYVKSLVSEVVEDAKQQKTFDEVARKLYFLDHGYQPEDTAKLDEYKQKYSAMFPQPEKKSEEKAEKPTEDQTSTPAQPSTPDQNSTSTGTNSQATTNGSTGTAASTAAPAATPTPAATPVAASAFQDSPQETQTQTKTPEKAEITDGLGIKLWSFLQKSNYPELENSDISYEVVKNSSSQIDVVMSFNPKTTGETTSNPAKLIFSIQNLEDNQSYDDLVKYNPLLLFDFRKNQKTENGTVSKISSLNRTDIEIELNNKVNEETEEAAEEVSMSASMPVAETVQTSDAATTATTPPVENTANPQDGIVLKKPVILGNGTQPALKNGVVMLAFSLKNITKNKKTHLLSSKDGRGLFISKVDFNKKETLVIGLDQHGSNAASGAMDFPVVGLISGVQGNAAGLFEIKDNLSKLDKSNIAPLDFDVFSQKNINLTNQSANFDLLKEDDLLFLTISKKDTNYTFTLSSSRNPLSQKIVSNLNLEDTNPELFNYHLDWSYLGPNPANESGSGSGSTVTVRGLAIYDSVDLADQESISQVLTNAFIKELTS</sequence>
<name>A0AAJ2P906_9BACT</name>
<evidence type="ECO:0000256" key="1">
    <source>
        <dbReference type="SAM" id="MobiDB-lite"/>
    </source>
</evidence>
<dbReference type="AlphaFoldDB" id="A0AAJ2P906"/>
<evidence type="ECO:0000313" key="3">
    <source>
        <dbReference type="Proteomes" id="UP001282363"/>
    </source>
</evidence>
<feature type="compositionally biased region" description="Basic and acidic residues" evidence="1">
    <location>
        <begin position="639"/>
        <end position="652"/>
    </location>
</feature>
<accession>A0AAJ2P906</accession>
<feature type="region of interest" description="Disordered" evidence="1">
    <location>
        <begin position="636"/>
        <end position="726"/>
    </location>
</feature>
<dbReference type="EMBL" id="JAWPFH010000001">
    <property type="protein sequence ID" value="MDW2906088.1"/>
    <property type="molecule type" value="Genomic_DNA"/>
</dbReference>
<comment type="caution">
    <text evidence="2">The sequence shown here is derived from an EMBL/GenBank/DDBJ whole genome shotgun (WGS) entry which is preliminary data.</text>
</comment>
<dbReference type="RefSeq" id="WP_318087454.1">
    <property type="nucleotide sequence ID" value="NZ_JAWPFH010000001.1"/>
</dbReference>
<dbReference type="NCBIfam" id="NF038058">
    <property type="entry name" value="adhes_P110_Nter"/>
    <property type="match status" value="1"/>
</dbReference>
<proteinExistence type="predicted"/>
<dbReference type="Proteomes" id="UP001282363">
    <property type="component" value="Unassembled WGS sequence"/>
</dbReference>
<protein>
    <submittedName>
        <fullName evidence="2">P110/LppT family adhesin N-terminal domain</fullName>
    </submittedName>
</protein>
<gene>
    <name evidence="2" type="ORF">R7U65_00495</name>
</gene>